<dbReference type="InterPro" id="IPR032675">
    <property type="entry name" value="LRR_dom_sf"/>
</dbReference>
<dbReference type="SUPFAM" id="SSF56399">
    <property type="entry name" value="ADP-ribosylation"/>
    <property type="match status" value="1"/>
</dbReference>
<dbReference type="EMBL" id="CAJOBA010001045">
    <property type="protein sequence ID" value="CAF3572678.1"/>
    <property type="molecule type" value="Genomic_DNA"/>
</dbReference>
<keyword evidence="7" id="KW-0521">NADP</keyword>
<dbReference type="EMBL" id="CAJNOK010001045">
    <property type="protein sequence ID" value="CAF0790165.1"/>
    <property type="molecule type" value="Genomic_DNA"/>
</dbReference>
<organism evidence="9 11">
    <name type="scientific">Didymodactylos carnosus</name>
    <dbReference type="NCBI Taxonomy" id="1234261"/>
    <lineage>
        <taxon>Eukaryota</taxon>
        <taxon>Metazoa</taxon>
        <taxon>Spiralia</taxon>
        <taxon>Gnathifera</taxon>
        <taxon>Rotifera</taxon>
        <taxon>Eurotatoria</taxon>
        <taxon>Bdelloidea</taxon>
        <taxon>Philodinida</taxon>
        <taxon>Philodinidae</taxon>
        <taxon>Didymodactylos</taxon>
    </lineage>
</organism>
<evidence type="ECO:0000256" key="7">
    <source>
        <dbReference type="RuleBase" id="RU361228"/>
    </source>
</evidence>
<dbReference type="SUPFAM" id="SSF52047">
    <property type="entry name" value="RNI-like"/>
    <property type="match status" value="1"/>
</dbReference>
<dbReference type="Proteomes" id="UP000677228">
    <property type="component" value="Unassembled WGS sequence"/>
</dbReference>
<dbReference type="InterPro" id="IPR000768">
    <property type="entry name" value="ART"/>
</dbReference>
<sequence length="423" mass="47800">MAYGSVVDRFLDAEEEPSQTLIPIQGYEKAPLVSLEEAVEPIQTLIPNLDSMVKTAKRNSRKPSDDLTPDESAAIHLYTMQWPKPHPSLYTLLNKKLRSQDRDTLILWFSYLKLFLTALHKLPSFKGTIWRGVQGNLSDQYDKDQIWWGASSCTETMNVMEEFVGLDGVRTLFNIECINGKVIRAHSYYKTENEILLMPGTYLQVVSKWRAAKDLYIIHLRETTAPYQTIAVPCDLPSSFVGISSLTTLAISKEKKSGSSGYVAPAQSHGPQSTCLPPSPPKYHNPKLEQIIAYKEGDSKLLLHREGLTDEDMGIVVYYALRNNKTLTELQLDSNQVGDKGAQYLDAALHKNTTLTTLWLNNNKIGDKGAQYLVCYQSVNNPAERFRSRLSDVMSETYLFDEQKLTKVFRNMNISGEIGYIQQ</sequence>
<comment type="caution">
    <text evidence="9">The sequence shown here is derived from an EMBL/GenBank/DDBJ whole genome shotgun (WGS) entry which is preliminary data.</text>
</comment>
<evidence type="ECO:0000256" key="4">
    <source>
        <dbReference type="ARBA" id="ARBA00022695"/>
    </source>
</evidence>
<comment type="similarity">
    <text evidence="1 7">Belongs to the Arg-specific ADP-ribosyltransferase family.</text>
</comment>
<evidence type="ECO:0000256" key="2">
    <source>
        <dbReference type="ARBA" id="ARBA00022676"/>
    </source>
</evidence>
<dbReference type="GO" id="GO:0016779">
    <property type="term" value="F:nucleotidyltransferase activity"/>
    <property type="evidence" value="ECO:0007669"/>
    <property type="project" value="UniProtKB-KW"/>
</dbReference>
<dbReference type="SMART" id="SM00368">
    <property type="entry name" value="LRR_RI"/>
    <property type="match status" value="2"/>
</dbReference>
<proteinExistence type="inferred from homology"/>
<dbReference type="Gene3D" id="3.90.176.10">
    <property type="entry name" value="Toxin ADP-ribosyltransferase, Chain A, domain 1"/>
    <property type="match status" value="1"/>
</dbReference>
<keyword evidence="7" id="KW-0520">NAD</keyword>
<evidence type="ECO:0000313" key="11">
    <source>
        <dbReference type="Proteomes" id="UP000677228"/>
    </source>
</evidence>
<dbReference type="Pfam" id="PF13516">
    <property type="entry name" value="LRR_6"/>
    <property type="match status" value="2"/>
</dbReference>
<reference evidence="9" key="1">
    <citation type="submission" date="2021-02" db="EMBL/GenBank/DDBJ databases">
        <authorList>
            <person name="Nowell W R."/>
        </authorList>
    </citation>
    <scope>NUCLEOTIDE SEQUENCE</scope>
</reference>
<keyword evidence="2 7" id="KW-0328">Glycosyltransferase</keyword>
<dbReference type="Pfam" id="PF01129">
    <property type="entry name" value="ART"/>
    <property type="match status" value="1"/>
</dbReference>
<evidence type="ECO:0000256" key="1">
    <source>
        <dbReference type="ARBA" id="ARBA00009558"/>
    </source>
</evidence>
<name>A0A8S2D1H6_9BILA</name>
<evidence type="ECO:0000256" key="8">
    <source>
        <dbReference type="SAM" id="MobiDB-lite"/>
    </source>
</evidence>
<dbReference type="Gene3D" id="3.80.10.10">
    <property type="entry name" value="Ribonuclease Inhibitor"/>
    <property type="match status" value="1"/>
</dbReference>
<dbReference type="InterPro" id="IPR001611">
    <property type="entry name" value="Leu-rich_rpt"/>
</dbReference>
<dbReference type="PANTHER" id="PTHR24111:SF0">
    <property type="entry name" value="LEUCINE-RICH REPEAT-CONTAINING PROTEIN"/>
    <property type="match status" value="1"/>
</dbReference>
<accession>A0A8S2D1H6</accession>
<dbReference type="PROSITE" id="PS51996">
    <property type="entry name" value="TR_MART"/>
    <property type="match status" value="1"/>
</dbReference>
<evidence type="ECO:0000313" key="9">
    <source>
        <dbReference type="EMBL" id="CAF0790165.1"/>
    </source>
</evidence>
<dbReference type="AlphaFoldDB" id="A0A8S2D1H6"/>
<evidence type="ECO:0000256" key="3">
    <source>
        <dbReference type="ARBA" id="ARBA00022679"/>
    </source>
</evidence>
<dbReference type="EC" id="2.4.2.31" evidence="7"/>
<dbReference type="Proteomes" id="UP000682733">
    <property type="component" value="Unassembled WGS sequence"/>
</dbReference>
<gene>
    <name evidence="9" type="ORF">OVA965_LOCUS4090</name>
    <name evidence="10" type="ORF">TMI583_LOCUS4088</name>
</gene>
<comment type="catalytic activity">
    <reaction evidence="6 7">
        <text>L-arginyl-[protein] + NAD(+) = N(omega)-(ADP-D-ribosyl)-L-arginyl-[protein] + nicotinamide + H(+)</text>
        <dbReference type="Rhea" id="RHEA:19149"/>
        <dbReference type="Rhea" id="RHEA-COMP:10532"/>
        <dbReference type="Rhea" id="RHEA-COMP:15087"/>
        <dbReference type="ChEBI" id="CHEBI:15378"/>
        <dbReference type="ChEBI" id="CHEBI:17154"/>
        <dbReference type="ChEBI" id="CHEBI:29965"/>
        <dbReference type="ChEBI" id="CHEBI:57540"/>
        <dbReference type="ChEBI" id="CHEBI:142554"/>
        <dbReference type="EC" id="2.4.2.31"/>
    </reaction>
</comment>
<feature type="region of interest" description="Disordered" evidence="8">
    <location>
        <begin position="260"/>
        <end position="279"/>
    </location>
</feature>
<evidence type="ECO:0000256" key="5">
    <source>
        <dbReference type="ARBA" id="ARBA00022737"/>
    </source>
</evidence>
<keyword evidence="5" id="KW-0677">Repeat</keyword>
<evidence type="ECO:0000313" key="10">
    <source>
        <dbReference type="EMBL" id="CAF3572678.1"/>
    </source>
</evidence>
<keyword evidence="3 7" id="KW-0808">Transferase</keyword>
<protein>
    <recommendedName>
        <fullName evidence="7">NAD(P)(+)--arginine ADP-ribosyltransferase</fullName>
        <ecNumber evidence="7">2.4.2.31</ecNumber>
    </recommendedName>
    <alternativeName>
        <fullName evidence="7">Mono(ADP-ribosyl)transferase</fullName>
    </alternativeName>
</protein>
<dbReference type="PANTHER" id="PTHR24111">
    <property type="entry name" value="LEUCINE-RICH REPEAT-CONTAINING PROTEIN 34"/>
    <property type="match status" value="1"/>
</dbReference>
<dbReference type="InterPro" id="IPR052201">
    <property type="entry name" value="LRR-containing_regulator"/>
</dbReference>
<dbReference type="GO" id="GO:0106274">
    <property type="term" value="F:NAD+-protein-arginine ADP-ribosyltransferase activity"/>
    <property type="evidence" value="ECO:0007669"/>
    <property type="project" value="UniProtKB-EC"/>
</dbReference>
<keyword evidence="4" id="KW-0548">Nucleotidyltransferase</keyword>
<evidence type="ECO:0000256" key="6">
    <source>
        <dbReference type="ARBA" id="ARBA00047597"/>
    </source>
</evidence>